<evidence type="ECO:0000256" key="3">
    <source>
        <dbReference type="PIRSR" id="PIRSR005902-1"/>
    </source>
</evidence>
<dbReference type="GO" id="GO:0046872">
    <property type="term" value="F:metal ion binding"/>
    <property type="evidence" value="ECO:0007669"/>
    <property type="project" value="UniProtKB-KW"/>
</dbReference>
<protein>
    <recommendedName>
        <fullName evidence="6">Hydrolase TatD</fullName>
    </recommendedName>
</protein>
<evidence type="ECO:0000256" key="1">
    <source>
        <dbReference type="ARBA" id="ARBA00022723"/>
    </source>
</evidence>
<dbReference type="PIRSF" id="PIRSF005902">
    <property type="entry name" value="DNase_TatD"/>
    <property type="match status" value="1"/>
</dbReference>
<dbReference type="InterPro" id="IPR015991">
    <property type="entry name" value="TatD/YcfH-like"/>
</dbReference>
<feature type="binding site" evidence="3">
    <location>
        <position position="138"/>
    </location>
    <ligand>
        <name>a divalent metal cation</name>
        <dbReference type="ChEBI" id="CHEBI:60240"/>
        <label>2</label>
    </ligand>
</feature>
<sequence>MLIDTHAHLNFPDFEKDLNKVIDQAIQNGVEKIICVSSNLKDSQRAIEIAQKYPGIVFATVGLHPHQTDPENKQSPEKQIKILADLAKQPEVIAIGECGLDYALAPPGEKDRSKEKQFFLFQKQIELAQKLNLPIIVHSRKAFSDTLEILNNYFNQLKYPKGVFHCYSAGKSDIKTIESLGFYFGIDGNLTYDLGLQNVARQIPLGKIVLETDSPFLSPEPFRSLRNEPKNVKIVAEFLNKIKGVSFEKICQITTENAKILFKIR</sequence>
<evidence type="ECO:0000313" key="5">
    <source>
        <dbReference type="Proteomes" id="UP000231474"/>
    </source>
</evidence>
<dbReference type="PANTHER" id="PTHR46124:SF2">
    <property type="entry name" value="D-AMINOACYL-TRNA DEACYLASE"/>
    <property type="match status" value="1"/>
</dbReference>
<dbReference type="InterPro" id="IPR018228">
    <property type="entry name" value="DNase_TatD-rel_CS"/>
</dbReference>
<dbReference type="SUPFAM" id="SSF51556">
    <property type="entry name" value="Metallo-dependent hydrolases"/>
    <property type="match status" value="1"/>
</dbReference>
<reference evidence="5" key="1">
    <citation type="submission" date="2017-09" db="EMBL/GenBank/DDBJ databases">
        <title>Depth-based differentiation of microbial function through sediment-hosted aquifers and enrichment of novel symbionts in the deep terrestrial subsurface.</title>
        <authorList>
            <person name="Probst A.J."/>
            <person name="Ladd B."/>
            <person name="Jarett J.K."/>
            <person name="Geller-Mcgrath D.E."/>
            <person name="Sieber C.M.K."/>
            <person name="Emerson J.B."/>
            <person name="Anantharaman K."/>
            <person name="Thomas B.C."/>
            <person name="Malmstrom R."/>
            <person name="Stieglmeier M."/>
            <person name="Klingl A."/>
            <person name="Woyke T."/>
            <person name="Ryan C.M."/>
            <person name="Banfield J.F."/>
        </authorList>
    </citation>
    <scope>NUCLEOTIDE SEQUENCE [LARGE SCALE GENOMIC DNA]</scope>
</reference>
<gene>
    <name evidence="4" type="ORF">COU95_03135</name>
</gene>
<feature type="binding site" evidence="3">
    <location>
        <position position="8"/>
    </location>
    <ligand>
        <name>a divalent metal cation</name>
        <dbReference type="ChEBI" id="CHEBI:60240"/>
        <label>1</label>
    </ligand>
</feature>
<name>A0A2M8L359_9BACT</name>
<accession>A0A2M8L359</accession>
<dbReference type="InterPro" id="IPR032466">
    <property type="entry name" value="Metal_Hydrolase"/>
</dbReference>
<evidence type="ECO:0008006" key="6">
    <source>
        <dbReference type="Google" id="ProtNLM"/>
    </source>
</evidence>
<dbReference type="InterPro" id="IPR001130">
    <property type="entry name" value="TatD-like"/>
</dbReference>
<dbReference type="PROSITE" id="PS01137">
    <property type="entry name" value="TATD_1"/>
    <property type="match status" value="1"/>
</dbReference>
<dbReference type="NCBIfam" id="TIGR00010">
    <property type="entry name" value="YchF/TatD family DNA exonuclease"/>
    <property type="match status" value="1"/>
</dbReference>
<dbReference type="GO" id="GO:0005829">
    <property type="term" value="C:cytosol"/>
    <property type="evidence" value="ECO:0007669"/>
    <property type="project" value="TreeGrafter"/>
</dbReference>
<dbReference type="PANTHER" id="PTHR46124">
    <property type="entry name" value="D-AMINOACYL-TRNA DEACYLASE"/>
    <property type="match status" value="1"/>
</dbReference>
<feature type="binding site" evidence="3">
    <location>
        <position position="6"/>
    </location>
    <ligand>
        <name>a divalent metal cation</name>
        <dbReference type="ChEBI" id="CHEBI:60240"/>
        <label>1</label>
    </ligand>
</feature>
<feature type="binding site" evidence="3">
    <location>
        <position position="165"/>
    </location>
    <ligand>
        <name>a divalent metal cation</name>
        <dbReference type="ChEBI" id="CHEBI:60240"/>
        <label>2</label>
    </ligand>
</feature>
<dbReference type="Pfam" id="PF01026">
    <property type="entry name" value="TatD_DNase"/>
    <property type="match status" value="1"/>
</dbReference>
<dbReference type="Gene3D" id="3.20.20.140">
    <property type="entry name" value="Metal-dependent hydrolases"/>
    <property type="match status" value="1"/>
</dbReference>
<dbReference type="AlphaFoldDB" id="A0A2M8L359"/>
<feature type="binding site" evidence="3">
    <location>
        <position position="213"/>
    </location>
    <ligand>
        <name>a divalent metal cation</name>
        <dbReference type="ChEBI" id="CHEBI:60240"/>
        <label>1</label>
    </ligand>
</feature>
<comment type="caution">
    <text evidence="4">The sequence shown here is derived from an EMBL/GenBank/DDBJ whole genome shotgun (WGS) entry which is preliminary data.</text>
</comment>
<dbReference type="PROSITE" id="PS01091">
    <property type="entry name" value="TATD_3"/>
    <property type="match status" value="1"/>
</dbReference>
<dbReference type="EMBL" id="PFEK01000062">
    <property type="protein sequence ID" value="PJE67312.1"/>
    <property type="molecule type" value="Genomic_DNA"/>
</dbReference>
<proteinExistence type="predicted"/>
<dbReference type="GO" id="GO:0016788">
    <property type="term" value="F:hydrolase activity, acting on ester bonds"/>
    <property type="evidence" value="ECO:0007669"/>
    <property type="project" value="InterPro"/>
</dbReference>
<organism evidence="4 5">
    <name type="scientific">Candidatus Shapirobacteria bacterium CG10_big_fil_rev_8_21_14_0_10_40_9</name>
    <dbReference type="NCBI Taxonomy" id="1974888"/>
    <lineage>
        <taxon>Bacteria</taxon>
        <taxon>Candidatus Shapironibacteriota</taxon>
    </lineage>
</organism>
<dbReference type="FunFam" id="3.20.20.140:FF:000005">
    <property type="entry name" value="TatD family hydrolase"/>
    <property type="match status" value="1"/>
</dbReference>
<dbReference type="GO" id="GO:0004536">
    <property type="term" value="F:DNA nuclease activity"/>
    <property type="evidence" value="ECO:0007669"/>
    <property type="project" value="InterPro"/>
</dbReference>
<keyword evidence="2" id="KW-0378">Hydrolase</keyword>
<evidence type="ECO:0000256" key="2">
    <source>
        <dbReference type="ARBA" id="ARBA00022801"/>
    </source>
</evidence>
<evidence type="ECO:0000313" key="4">
    <source>
        <dbReference type="EMBL" id="PJE67312.1"/>
    </source>
</evidence>
<dbReference type="CDD" id="cd01310">
    <property type="entry name" value="TatD_DNAse"/>
    <property type="match status" value="1"/>
</dbReference>
<dbReference type="Proteomes" id="UP000231474">
    <property type="component" value="Unassembled WGS sequence"/>
</dbReference>
<keyword evidence="1 3" id="KW-0479">Metal-binding</keyword>
<feature type="binding site" evidence="3">
    <location>
        <position position="97"/>
    </location>
    <ligand>
        <name>a divalent metal cation</name>
        <dbReference type="ChEBI" id="CHEBI:60240"/>
        <label>1</label>
    </ligand>
</feature>